<dbReference type="AlphaFoldDB" id="A0A7W7CC22"/>
<protein>
    <submittedName>
        <fullName evidence="3">NAD(P)-dependent dehydrogenase (Short-subunit alcohol dehydrogenase family)</fullName>
    </submittedName>
</protein>
<dbReference type="InterPro" id="IPR002347">
    <property type="entry name" value="SDR_fam"/>
</dbReference>
<dbReference type="PRINTS" id="PR00081">
    <property type="entry name" value="GDHRDH"/>
</dbReference>
<evidence type="ECO:0000313" key="4">
    <source>
        <dbReference type="Proteomes" id="UP000533598"/>
    </source>
</evidence>
<comment type="similarity">
    <text evidence="1">Belongs to the short-chain dehydrogenases/reductases (SDR) family.</text>
</comment>
<name>A0A7W7CC22_9PSEU</name>
<accession>A0A7W7CC22</accession>
<evidence type="ECO:0000256" key="2">
    <source>
        <dbReference type="ARBA" id="ARBA00023002"/>
    </source>
</evidence>
<gene>
    <name evidence="3" type="ORF">HNR67_004478</name>
</gene>
<dbReference type="SUPFAM" id="SSF51735">
    <property type="entry name" value="NAD(P)-binding Rossmann-fold domains"/>
    <property type="match status" value="1"/>
</dbReference>
<dbReference type="NCBIfam" id="NF005868">
    <property type="entry name" value="PRK07806.1"/>
    <property type="match status" value="1"/>
</dbReference>
<dbReference type="InterPro" id="IPR036291">
    <property type="entry name" value="NAD(P)-bd_dom_sf"/>
</dbReference>
<dbReference type="PANTHER" id="PTHR43008">
    <property type="entry name" value="BENZIL REDUCTASE"/>
    <property type="match status" value="1"/>
</dbReference>
<dbReference type="Gene3D" id="3.40.50.720">
    <property type="entry name" value="NAD(P)-binding Rossmann-like Domain"/>
    <property type="match status" value="1"/>
</dbReference>
<proteinExistence type="inferred from homology"/>
<dbReference type="EMBL" id="JACHMH010000001">
    <property type="protein sequence ID" value="MBB4678360.1"/>
    <property type="molecule type" value="Genomic_DNA"/>
</dbReference>
<organism evidence="3 4">
    <name type="scientific">Crossiella cryophila</name>
    <dbReference type="NCBI Taxonomy" id="43355"/>
    <lineage>
        <taxon>Bacteria</taxon>
        <taxon>Bacillati</taxon>
        <taxon>Actinomycetota</taxon>
        <taxon>Actinomycetes</taxon>
        <taxon>Pseudonocardiales</taxon>
        <taxon>Pseudonocardiaceae</taxon>
        <taxon>Crossiella</taxon>
    </lineage>
</organism>
<comment type="caution">
    <text evidence="3">The sequence shown here is derived from an EMBL/GenBank/DDBJ whole genome shotgun (WGS) entry which is preliminary data.</text>
</comment>
<sequence>MSLAGRIALVTGGSRGIGAETARLLAAQGATVFVNYRDKAKRADRVVGEIERAGGMAAAVRADLTDPAAVEAMIGEIRERAGWLDLLVLNASGGLERDRAPGYALRLNRDAQVFLVEAALPLLPPSGRIVFVTSHEAHFRQSRLGYDVYEPVAASKRAGEDALRERIPALTAHQISLVVVSGDMIEGTITPTLLERANPGAIQARRAEAGSLPTIAEFAGEVVAAAWADVPSGHTVYVGGADYLTA</sequence>
<dbReference type="Proteomes" id="UP000533598">
    <property type="component" value="Unassembled WGS sequence"/>
</dbReference>
<evidence type="ECO:0000313" key="3">
    <source>
        <dbReference type="EMBL" id="MBB4678360.1"/>
    </source>
</evidence>
<dbReference type="Pfam" id="PF00106">
    <property type="entry name" value="adh_short"/>
    <property type="match status" value="1"/>
</dbReference>
<dbReference type="PANTHER" id="PTHR43008:SF4">
    <property type="entry name" value="CHAIN DEHYDROGENASE, PUTATIVE (AFU_ORTHOLOGUE AFUA_4G08710)-RELATED"/>
    <property type="match status" value="1"/>
</dbReference>
<dbReference type="GO" id="GO:0050664">
    <property type="term" value="F:oxidoreductase activity, acting on NAD(P)H, oxygen as acceptor"/>
    <property type="evidence" value="ECO:0007669"/>
    <property type="project" value="TreeGrafter"/>
</dbReference>
<keyword evidence="2" id="KW-0560">Oxidoreductase</keyword>
<keyword evidence="4" id="KW-1185">Reference proteome</keyword>
<reference evidence="3 4" key="1">
    <citation type="submission" date="2020-08" db="EMBL/GenBank/DDBJ databases">
        <title>Sequencing the genomes of 1000 actinobacteria strains.</title>
        <authorList>
            <person name="Klenk H.-P."/>
        </authorList>
    </citation>
    <scope>NUCLEOTIDE SEQUENCE [LARGE SCALE GENOMIC DNA]</scope>
    <source>
        <strain evidence="3 4">DSM 44230</strain>
    </source>
</reference>
<evidence type="ECO:0000256" key="1">
    <source>
        <dbReference type="ARBA" id="ARBA00006484"/>
    </source>
</evidence>
<dbReference type="RefSeq" id="WP_185004200.1">
    <property type="nucleotide sequence ID" value="NZ_BAAAUI010000004.1"/>
</dbReference>